<dbReference type="Proteomes" id="UP001165960">
    <property type="component" value="Unassembled WGS sequence"/>
</dbReference>
<protein>
    <submittedName>
        <fullName evidence="1">Uncharacterized protein</fullName>
    </submittedName>
</protein>
<proteinExistence type="predicted"/>
<name>A0ACC2UBU1_9FUNG</name>
<evidence type="ECO:0000313" key="2">
    <source>
        <dbReference type="Proteomes" id="UP001165960"/>
    </source>
</evidence>
<reference evidence="1" key="1">
    <citation type="submission" date="2022-04" db="EMBL/GenBank/DDBJ databases">
        <title>Genome of the entomopathogenic fungus Entomophthora muscae.</title>
        <authorList>
            <person name="Elya C."/>
            <person name="Lovett B.R."/>
            <person name="Lee E."/>
            <person name="Macias A.M."/>
            <person name="Hajek A.E."/>
            <person name="De Bivort B.L."/>
            <person name="Kasson M.T."/>
            <person name="De Fine Licht H.H."/>
            <person name="Stajich J.E."/>
        </authorList>
    </citation>
    <scope>NUCLEOTIDE SEQUENCE</scope>
    <source>
        <strain evidence="1">Berkeley</strain>
    </source>
</reference>
<evidence type="ECO:0000313" key="1">
    <source>
        <dbReference type="EMBL" id="KAJ9084283.1"/>
    </source>
</evidence>
<dbReference type="EMBL" id="QTSX02000861">
    <property type="protein sequence ID" value="KAJ9084283.1"/>
    <property type="molecule type" value="Genomic_DNA"/>
</dbReference>
<comment type="caution">
    <text evidence="1">The sequence shown here is derived from an EMBL/GenBank/DDBJ whole genome shotgun (WGS) entry which is preliminary data.</text>
</comment>
<keyword evidence="2" id="KW-1185">Reference proteome</keyword>
<accession>A0ACC2UBU1</accession>
<gene>
    <name evidence="1" type="ORF">DSO57_1026157</name>
</gene>
<organism evidence="1 2">
    <name type="scientific">Entomophthora muscae</name>
    <dbReference type="NCBI Taxonomy" id="34485"/>
    <lineage>
        <taxon>Eukaryota</taxon>
        <taxon>Fungi</taxon>
        <taxon>Fungi incertae sedis</taxon>
        <taxon>Zoopagomycota</taxon>
        <taxon>Entomophthoromycotina</taxon>
        <taxon>Entomophthoromycetes</taxon>
        <taxon>Entomophthorales</taxon>
        <taxon>Entomophthoraceae</taxon>
        <taxon>Entomophthora</taxon>
    </lineage>
</organism>
<sequence length="242" mass="26924">MENSDMEDPNAYGYSVLAVPETIVVHYKLHSGKTTRTVKPLSEARKVVSCPYLTQAKRSPILVESSKEAAEVTDSVFKNVLVFFPLQTVYKEFLGLRCMIKKWDKELAEAQDIFAVLPPFDLYYHVMNSISILVLKIQESNPSSLKTDQTLQDRPRPANLLNHRLKLLSYPATCQSATENSLNSCQSAAKLVPMKTHTCKGDVTWITEVGEGPTSNLPNVNTGVLKPTLETLESNPDPPKTT</sequence>